<comment type="caution">
    <text evidence="2">The sequence shown here is derived from an EMBL/GenBank/DDBJ whole genome shotgun (WGS) entry which is preliminary data.</text>
</comment>
<accession>A0A1Q9D4V4</accession>
<sequence>MLMYDFAFCFWHDVAQEETETTAPEHEDLPEPTPRRPQPPGTGPVGPGDIAMPASQCERHARIEATRRRAFLFRCWSAGIPDLTGERIMEDPHFYREGREGRFGKPSVQKHLVRLERQPGRDRLGFGRSAMFLRERRKLQPLVLTEVLVISWIRDGALADFNYVSVNGISGDVQRMREALRSQVVEMEVMAPERWRYSKELDKNPEFAPPGTEPLAQRKAQNMELVIGWNGGQQKKDESQVPNFPQMAGLISAAEMMLKASASVALHNLVHEYATVRRSQSSQIQFEILASSPQNFRYAWESIGKMVQGESWLK</sequence>
<dbReference type="AlphaFoldDB" id="A0A1Q9D4V4"/>
<protein>
    <submittedName>
        <fullName evidence="2">Uncharacterized protein</fullName>
    </submittedName>
</protein>
<evidence type="ECO:0000313" key="3">
    <source>
        <dbReference type="Proteomes" id="UP000186817"/>
    </source>
</evidence>
<feature type="region of interest" description="Disordered" evidence="1">
    <location>
        <begin position="19"/>
        <end position="52"/>
    </location>
</feature>
<dbReference type="OrthoDB" id="427286at2759"/>
<dbReference type="Proteomes" id="UP000186817">
    <property type="component" value="Unassembled WGS sequence"/>
</dbReference>
<feature type="compositionally biased region" description="Pro residues" evidence="1">
    <location>
        <begin position="31"/>
        <end position="42"/>
    </location>
</feature>
<evidence type="ECO:0000256" key="1">
    <source>
        <dbReference type="SAM" id="MobiDB-lite"/>
    </source>
</evidence>
<name>A0A1Q9D4V4_SYMMI</name>
<reference evidence="2 3" key="1">
    <citation type="submission" date="2016-02" db="EMBL/GenBank/DDBJ databases">
        <title>Genome analysis of coral dinoflagellate symbionts highlights evolutionary adaptations to a symbiotic lifestyle.</title>
        <authorList>
            <person name="Aranda M."/>
            <person name="Li Y."/>
            <person name="Liew Y.J."/>
            <person name="Baumgarten S."/>
            <person name="Simakov O."/>
            <person name="Wilson M."/>
            <person name="Piel J."/>
            <person name="Ashoor H."/>
            <person name="Bougouffa S."/>
            <person name="Bajic V.B."/>
            <person name="Ryu T."/>
            <person name="Ravasi T."/>
            <person name="Bayer T."/>
            <person name="Micklem G."/>
            <person name="Kim H."/>
            <person name="Bhak J."/>
            <person name="Lajeunesse T.C."/>
            <person name="Voolstra C.R."/>
        </authorList>
    </citation>
    <scope>NUCLEOTIDE SEQUENCE [LARGE SCALE GENOMIC DNA]</scope>
    <source>
        <strain evidence="2 3">CCMP2467</strain>
    </source>
</reference>
<gene>
    <name evidence="2" type="ORF">AK812_SmicGene28241</name>
</gene>
<keyword evidence="3" id="KW-1185">Reference proteome</keyword>
<evidence type="ECO:0000313" key="2">
    <source>
        <dbReference type="EMBL" id="OLP90219.1"/>
    </source>
</evidence>
<proteinExistence type="predicted"/>
<dbReference type="EMBL" id="LSRX01000723">
    <property type="protein sequence ID" value="OLP90219.1"/>
    <property type="molecule type" value="Genomic_DNA"/>
</dbReference>
<organism evidence="2 3">
    <name type="scientific">Symbiodinium microadriaticum</name>
    <name type="common">Dinoflagellate</name>
    <name type="synonym">Zooxanthella microadriatica</name>
    <dbReference type="NCBI Taxonomy" id="2951"/>
    <lineage>
        <taxon>Eukaryota</taxon>
        <taxon>Sar</taxon>
        <taxon>Alveolata</taxon>
        <taxon>Dinophyceae</taxon>
        <taxon>Suessiales</taxon>
        <taxon>Symbiodiniaceae</taxon>
        <taxon>Symbiodinium</taxon>
    </lineage>
</organism>